<keyword evidence="1" id="KW-0808">Transferase</keyword>
<dbReference type="AlphaFoldDB" id="A0AAW1VXI8"/>
<sequence>MKTWASFSRDSFFPTKSILPSYDRTAIVDPSALEGIFLKEWWKRISCQPTIKAIALTESRDVSGGIEVGVVLPKPQMDYFTTFFIEGLNAIP</sequence>
<evidence type="ECO:0000313" key="4">
    <source>
        <dbReference type="Proteomes" id="UP001457282"/>
    </source>
</evidence>
<keyword evidence="2" id="KW-0012">Acyltransferase</keyword>
<comment type="caution">
    <text evidence="3">The sequence shown here is derived from an EMBL/GenBank/DDBJ whole genome shotgun (WGS) entry which is preliminary data.</text>
</comment>
<evidence type="ECO:0000256" key="2">
    <source>
        <dbReference type="ARBA" id="ARBA00023315"/>
    </source>
</evidence>
<gene>
    <name evidence="3" type="ORF">M0R45_036943</name>
</gene>
<reference evidence="3 4" key="1">
    <citation type="journal article" date="2023" name="G3 (Bethesda)">
        <title>A chromosome-length genome assembly and annotation of blackberry (Rubus argutus, cv. 'Hillquist').</title>
        <authorList>
            <person name="Bruna T."/>
            <person name="Aryal R."/>
            <person name="Dudchenko O."/>
            <person name="Sargent D.J."/>
            <person name="Mead D."/>
            <person name="Buti M."/>
            <person name="Cavallini A."/>
            <person name="Hytonen T."/>
            <person name="Andres J."/>
            <person name="Pham M."/>
            <person name="Weisz D."/>
            <person name="Mascagni F."/>
            <person name="Usai G."/>
            <person name="Natali L."/>
            <person name="Bassil N."/>
            <person name="Fernandez G.E."/>
            <person name="Lomsadze A."/>
            <person name="Armour M."/>
            <person name="Olukolu B."/>
            <person name="Poorten T."/>
            <person name="Britton C."/>
            <person name="Davik J."/>
            <person name="Ashrafi H."/>
            <person name="Aiden E.L."/>
            <person name="Borodovsky M."/>
            <person name="Worthington M."/>
        </authorList>
    </citation>
    <scope>NUCLEOTIDE SEQUENCE [LARGE SCALE GENOMIC DNA]</scope>
    <source>
        <strain evidence="3">PI 553951</strain>
    </source>
</reference>
<dbReference type="InterPro" id="IPR051504">
    <property type="entry name" value="Plant_metabolite_acyltrans"/>
</dbReference>
<organism evidence="3 4">
    <name type="scientific">Rubus argutus</name>
    <name type="common">Southern blackberry</name>
    <dbReference type="NCBI Taxonomy" id="59490"/>
    <lineage>
        <taxon>Eukaryota</taxon>
        <taxon>Viridiplantae</taxon>
        <taxon>Streptophyta</taxon>
        <taxon>Embryophyta</taxon>
        <taxon>Tracheophyta</taxon>
        <taxon>Spermatophyta</taxon>
        <taxon>Magnoliopsida</taxon>
        <taxon>eudicotyledons</taxon>
        <taxon>Gunneridae</taxon>
        <taxon>Pentapetalae</taxon>
        <taxon>rosids</taxon>
        <taxon>fabids</taxon>
        <taxon>Rosales</taxon>
        <taxon>Rosaceae</taxon>
        <taxon>Rosoideae</taxon>
        <taxon>Rosoideae incertae sedis</taxon>
        <taxon>Rubus</taxon>
    </lineage>
</organism>
<dbReference type="PANTHER" id="PTHR31625">
    <property type="match status" value="1"/>
</dbReference>
<proteinExistence type="predicted"/>
<accession>A0AAW1VXI8</accession>
<dbReference type="GO" id="GO:0016747">
    <property type="term" value="F:acyltransferase activity, transferring groups other than amino-acyl groups"/>
    <property type="evidence" value="ECO:0007669"/>
    <property type="project" value="UniProtKB-ARBA"/>
</dbReference>
<dbReference type="Gene3D" id="3.30.559.10">
    <property type="entry name" value="Chloramphenicol acetyltransferase-like domain"/>
    <property type="match status" value="1"/>
</dbReference>
<dbReference type="InterPro" id="IPR023213">
    <property type="entry name" value="CAT-like_dom_sf"/>
</dbReference>
<protein>
    <submittedName>
        <fullName evidence="3">Uncharacterized protein</fullName>
    </submittedName>
</protein>
<evidence type="ECO:0000256" key="1">
    <source>
        <dbReference type="ARBA" id="ARBA00022679"/>
    </source>
</evidence>
<name>A0AAW1VXI8_RUBAR</name>
<dbReference type="EMBL" id="JBEDUW010000007">
    <property type="protein sequence ID" value="KAK9913119.1"/>
    <property type="molecule type" value="Genomic_DNA"/>
</dbReference>
<dbReference type="Proteomes" id="UP001457282">
    <property type="component" value="Unassembled WGS sequence"/>
</dbReference>
<keyword evidence="4" id="KW-1185">Reference proteome</keyword>
<evidence type="ECO:0000313" key="3">
    <source>
        <dbReference type="EMBL" id="KAK9913119.1"/>
    </source>
</evidence>